<evidence type="ECO:0000313" key="5">
    <source>
        <dbReference type="Proteomes" id="UP001187471"/>
    </source>
</evidence>
<evidence type="ECO:0000256" key="2">
    <source>
        <dbReference type="ARBA" id="ARBA00023186"/>
    </source>
</evidence>
<comment type="caution">
    <text evidence="4">The sequence shown here is derived from an EMBL/GenBank/DDBJ whole genome shotgun (WGS) entry which is preliminary data.</text>
</comment>
<dbReference type="GO" id="GO:0051082">
    <property type="term" value="F:unfolded protein binding"/>
    <property type="evidence" value="ECO:0007669"/>
    <property type="project" value="InterPro"/>
</dbReference>
<reference evidence="4" key="1">
    <citation type="submission" date="2022-12" db="EMBL/GenBank/DDBJ databases">
        <title>Draft genome assemblies for two species of Escallonia (Escalloniales).</title>
        <authorList>
            <person name="Chanderbali A."/>
            <person name="Dervinis C."/>
            <person name="Anghel I."/>
            <person name="Soltis D."/>
            <person name="Soltis P."/>
            <person name="Zapata F."/>
        </authorList>
    </citation>
    <scope>NUCLEOTIDE SEQUENCE</scope>
    <source>
        <strain evidence="4">UCBG92.1500</strain>
        <tissue evidence="4">Leaf</tissue>
    </source>
</reference>
<evidence type="ECO:0000256" key="1">
    <source>
        <dbReference type="ARBA" id="ARBA00008239"/>
    </source>
</evidence>
<dbReference type="EMBL" id="JAVXUO010001410">
    <property type="protein sequence ID" value="KAK2982583.1"/>
    <property type="molecule type" value="Genomic_DNA"/>
</dbReference>
<dbReference type="GO" id="GO:0140662">
    <property type="term" value="F:ATP-dependent protein folding chaperone"/>
    <property type="evidence" value="ECO:0007669"/>
    <property type="project" value="InterPro"/>
</dbReference>
<feature type="region of interest" description="Disordered" evidence="3">
    <location>
        <begin position="1"/>
        <end position="20"/>
    </location>
</feature>
<gene>
    <name evidence="4" type="ORF">RJ640_009236</name>
</gene>
<name>A0AA88RAI7_9ASTE</name>
<sequence>MNCGHDESSEETDRGTKGSDYVIRMKEREKDIFYTTGESEKAVENSPSKAEEEANFCYQGRIEVGR</sequence>
<dbReference type="GO" id="GO:0005524">
    <property type="term" value="F:ATP binding"/>
    <property type="evidence" value="ECO:0007669"/>
    <property type="project" value="InterPro"/>
</dbReference>
<keyword evidence="5" id="KW-1185">Reference proteome</keyword>
<dbReference type="GO" id="GO:0016887">
    <property type="term" value="F:ATP hydrolysis activity"/>
    <property type="evidence" value="ECO:0007669"/>
    <property type="project" value="InterPro"/>
</dbReference>
<accession>A0AA88RAI7</accession>
<evidence type="ECO:0000256" key="3">
    <source>
        <dbReference type="SAM" id="MobiDB-lite"/>
    </source>
</evidence>
<dbReference type="Gene3D" id="3.40.50.11260">
    <property type="match status" value="1"/>
</dbReference>
<evidence type="ECO:0000313" key="4">
    <source>
        <dbReference type="EMBL" id="KAK2982583.1"/>
    </source>
</evidence>
<organism evidence="4 5">
    <name type="scientific">Escallonia rubra</name>
    <dbReference type="NCBI Taxonomy" id="112253"/>
    <lineage>
        <taxon>Eukaryota</taxon>
        <taxon>Viridiplantae</taxon>
        <taxon>Streptophyta</taxon>
        <taxon>Embryophyta</taxon>
        <taxon>Tracheophyta</taxon>
        <taxon>Spermatophyta</taxon>
        <taxon>Magnoliopsida</taxon>
        <taxon>eudicotyledons</taxon>
        <taxon>Gunneridae</taxon>
        <taxon>Pentapetalae</taxon>
        <taxon>asterids</taxon>
        <taxon>campanulids</taxon>
        <taxon>Escalloniales</taxon>
        <taxon>Escalloniaceae</taxon>
        <taxon>Escallonia</taxon>
    </lineage>
</organism>
<dbReference type="Proteomes" id="UP001187471">
    <property type="component" value="Unassembled WGS sequence"/>
</dbReference>
<dbReference type="Pfam" id="PF00183">
    <property type="entry name" value="HSP90"/>
    <property type="match status" value="1"/>
</dbReference>
<comment type="similarity">
    <text evidence="1">Belongs to the heat shock protein 90 family.</text>
</comment>
<protein>
    <submittedName>
        <fullName evidence="4">Uncharacterized protein</fullName>
    </submittedName>
</protein>
<dbReference type="InterPro" id="IPR001404">
    <property type="entry name" value="Hsp90_fam"/>
</dbReference>
<keyword evidence="2" id="KW-0143">Chaperone</keyword>
<dbReference type="AlphaFoldDB" id="A0AA88RAI7"/>
<proteinExistence type="inferred from homology"/>